<organism evidence="3 4">
    <name type="scientific">Candidatus Merdivivens faecigallinarum</name>
    <dbReference type="NCBI Taxonomy" id="2840871"/>
    <lineage>
        <taxon>Bacteria</taxon>
        <taxon>Pseudomonadati</taxon>
        <taxon>Bacteroidota</taxon>
        <taxon>Bacteroidia</taxon>
        <taxon>Bacteroidales</taxon>
        <taxon>Muribaculaceae</taxon>
        <taxon>Muribaculaceae incertae sedis</taxon>
        <taxon>Candidatus Merdivivens</taxon>
    </lineage>
</organism>
<comment type="caution">
    <text evidence="3">The sequence shown here is derived from an EMBL/GenBank/DDBJ whole genome shotgun (WGS) entry which is preliminary data.</text>
</comment>
<evidence type="ECO:0000313" key="4">
    <source>
        <dbReference type="Proteomes" id="UP000823772"/>
    </source>
</evidence>
<dbReference type="SUPFAM" id="SSF103088">
    <property type="entry name" value="OmpA-like"/>
    <property type="match status" value="1"/>
</dbReference>
<keyword evidence="2" id="KW-0732">Signal</keyword>
<proteinExistence type="predicted"/>
<dbReference type="Gene3D" id="3.30.1330.60">
    <property type="entry name" value="OmpA-like domain"/>
    <property type="match status" value="1"/>
</dbReference>
<feature type="compositionally biased region" description="Polar residues" evidence="1">
    <location>
        <begin position="247"/>
        <end position="256"/>
    </location>
</feature>
<name>A0A9D9J0I7_9BACT</name>
<evidence type="ECO:0000256" key="1">
    <source>
        <dbReference type="SAM" id="MobiDB-lite"/>
    </source>
</evidence>
<gene>
    <name evidence="3" type="ORF">IAC87_05560</name>
</gene>
<dbReference type="EMBL" id="JADILY010000114">
    <property type="protein sequence ID" value="MBO8481995.1"/>
    <property type="molecule type" value="Genomic_DNA"/>
</dbReference>
<evidence type="ECO:0000313" key="3">
    <source>
        <dbReference type="EMBL" id="MBO8481995.1"/>
    </source>
</evidence>
<dbReference type="InterPro" id="IPR036737">
    <property type="entry name" value="OmpA-like_sf"/>
</dbReference>
<dbReference type="InterPro" id="IPR021958">
    <property type="entry name" value="DUF3575"/>
</dbReference>
<dbReference type="Proteomes" id="UP000823772">
    <property type="component" value="Unassembled WGS sequence"/>
</dbReference>
<reference evidence="3" key="1">
    <citation type="submission" date="2020-10" db="EMBL/GenBank/DDBJ databases">
        <authorList>
            <person name="Gilroy R."/>
        </authorList>
    </citation>
    <scope>NUCLEOTIDE SEQUENCE</scope>
    <source>
        <strain evidence="3">B3-2255</strain>
    </source>
</reference>
<feature type="signal peptide" evidence="2">
    <location>
        <begin position="1"/>
        <end position="22"/>
    </location>
</feature>
<sequence>MKNREHVAILALVLFFLVSAFAPLGFAAATGTQKHDADENVCTAGDSILIYFSLDQTDVRPYMEQNHEETASFIESLKEAYASGRLKKIEIRAYSCLIGTSLSCNNVAHRRAQSLADYIIANSGIPSRFVHIEQTGIGWDTLAGLVRDDMDVPGRNNVLKTLSDTPVWIFDSEGKVIGGKKKQLMEISGGRAFAYMRGHFFEKMRYASATFSITAPVSEQEPITFTDQTPAPEPVRQEAPAAVPQETPATVTQQPVGTDAATEPETISEPVPTATETVVTETAASTEKSRMKREEFWETSKIWLKTNIPYWGLVVPNIAAEVRLADHWSLDIPVFYSPFTVANSYRFRIFAIQPSVRYWLKPEMKGHFFGVHLTGGAFNIAVDDKFRYQDTDGVWGAGIDYGYALKFSRHWGMEFNIGVGYLWTKYQTFYNVENGAPFATDTKNYFGITRVGISLIYKL</sequence>
<dbReference type="Pfam" id="PF12099">
    <property type="entry name" value="DUF3575"/>
    <property type="match status" value="1"/>
</dbReference>
<feature type="region of interest" description="Disordered" evidence="1">
    <location>
        <begin position="225"/>
        <end position="269"/>
    </location>
</feature>
<feature type="chain" id="PRO_5039572333" evidence="2">
    <location>
        <begin position="23"/>
        <end position="459"/>
    </location>
</feature>
<evidence type="ECO:0000256" key="2">
    <source>
        <dbReference type="SAM" id="SignalP"/>
    </source>
</evidence>
<dbReference type="AlphaFoldDB" id="A0A9D9J0I7"/>
<reference evidence="3" key="2">
    <citation type="journal article" date="2021" name="PeerJ">
        <title>Extensive microbial diversity within the chicken gut microbiome revealed by metagenomics and culture.</title>
        <authorList>
            <person name="Gilroy R."/>
            <person name="Ravi A."/>
            <person name="Getino M."/>
            <person name="Pursley I."/>
            <person name="Horton D.L."/>
            <person name="Alikhan N.F."/>
            <person name="Baker D."/>
            <person name="Gharbi K."/>
            <person name="Hall N."/>
            <person name="Watson M."/>
            <person name="Adriaenssens E.M."/>
            <person name="Foster-Nyarko E."/>
            <person name="Jarju S."/>
            <person name="Secka A."/>
            <person name="Antonio M."/>
            <person name="Oren A."/>
            <person name="Chaudhuri R.R."/>
            <person name="La Ragione R."/>
            <person name="Hildebrand F."/>
            <person name="Pallen M.J."/>
        </authorList>
    </citation>
    <scope>NUCLEOTIDE SEQUENCE</scope>
    <source>
        <strain evidence="3">B3-2255</strain>
    </source>
</reference>
<accession>A0A9D9J0I7</accession>
<protein>
    <submittedName>
        <fullName evidence="3">DUF3575 domain-containing protein</fullName>
    </submittedName>
</protein>